<dbReference type="AlphaFoldDB" id="A0A0D0BKH8"/>
<dbReference type="EMBL" id="KN835205">
    <property type="protein sequence ID" value="KIK43768.1"/>
    <property type="molecule type" value="Genomic_DNA"/>
</dbReference>
<organism evidence="1 2">
    <name type="scientific">Suillus luteus UH-Slu-Lm8-n1</name>
    <dbReference type="NCBI Taxonomy" id="930992"/>
    <lineage>
        <taxon>Eukaryota</taxon>
        <taxon>Fungi</taxon>
        <taxon>Dikarya</taxon>
        <taxon>Basidiomycota</taxon>
        <taxon>Agaricomycotina</taxon>
        <taxon>Agaricomycetes</taxon>
        <taxon>Agaricomycetidae</taxon>
        <taxon>Boletales</taxon>
        <taxon>Suillineae</taxon>
        <taxon>Suillaceae</taxon>
        <taxon>Suillus</taxon>
    </lineage>
</organism>
<dbReference type="Proteomes" id="UP000054485">
    <property type="component" value="Unassembled WGS sequence"/>
</dbReference>
<evidence type="ECO:0000313" key="2">
    <source>
        <dbReference type="Proteomes" id="UP000054485"/>
    </source>
</evidence>
<gene>
    <name evidence="1" type="ORF">CY34DRAFT_803514</name>
</gene>
<protein>
    <submittedName>
        <fullName evidence="1">Uncharacterized protein</fullName>
    </submittedName>
</protein>
<accession>A0A0D0BKH8</accession>
<reference evidence="2" key="2">
    <citation type="submission" date="2015-01" db="EMBL/GenBank/DDBJ databases">
        <title>Evolutionary Origins and Diversification of the Mycorrhizal Mutualists.</title>
        <authorList>
            <consortium name="DOE Joint Genome Institute"/>
            <consortium name="Mycorrhizal Genomics Consortium"/>
            <person name="Kohler A."/>
            <person name="Kuo A."/>
            <person name="Nagy L.G."/>
            <person name="Floudas D."/>
            <person name="Copeland A."/>
            <person name="Barry K.W."/>
            <person name="Cichocki N."/>
            <person name="Veneault-Fourrey C."/>
            <person name="LaButti K."/>
            <person name="Lindquist E.A."/>
            <person name="Lipzen A."/>
            <person name="Lundell T."/>
            <person name="Morin E."/>
            <person name="Murat C."/>
            <person name="Riley R."/>
            <person name="Ohm R."/>
            <person name="Sun H."/>
            <person name="Tunlid A."/>
            <person name="Henrissat B."/>
            <person name="Grigoriev I.V."/>
            <person name="Hibbett D.S."/>
            <person name="Martin F."/>
        </authorList>
    </citation>
    <scope>NUCLEOTIDE SEQUENCE [LARGE SCALE GENOMIC DNA]</scope>
    <source>
        <strain evidence="2">UH-Slu-Lm8-n1</strain>
    </source>
</reference>
<sequence length="64" mass="7112">MAHHFISFTTSAADLHPLSPISPDVFHSITCYTVIIPVRTFIIPPQSVAKSPRLSMKDKVHLLT</sequence>
<keyword evidence="2" id="KW-1185">Reference proteome</keyword>
<dbReference type="InParanoid" id="A0A0D0BKH8"/>
<name>A0A0D0BKH8_9AGAM</name>
<dbReference type="HOGENOM" id="CLU_2869183_0_0_1"/>
<proteinExistence type="predicted"/>
<evidence type="ECO:0000313" key="1">
    <source>
        <dbReference type="EMBL" id="KIK43768.1"/>
    </source>
</evidence>
<reference evidence="1 2" key="1">
    <citation type="submission" date="2014-04" db="EMBL/GenBank/DDBJ databases">
        <authorList>
            <consortium name="DOE Joint Genome Institute"/>
            <person name="Kuo A."/>
            <person name="Ruytinx J."/>
            <person name="Rineau F."/>
            <person name="Colpaert J."/>
            <person name="Kohler A."/>
            <person name="Nagy L.G."/>
            <person name="Floudas D."/>
            <person name="Copeland A."/>
            <person name="Barry K.W."/>
            <person name="Cichocki N."/>
            <person name="Veneault-Fourrey C."/>
            <person name="LaButti K."/>
            <person name="Lindquist E.A."/>
            <person name="Lipzen A."/>
            <person name="Lundell T."/>
            <person name="Morin E."/>
            <person name="Murat C."/>
            <person name="Sun H."/>
            <person name="Tunlid A."/>
            <person name="Henrissat B."/>
            <person name="Grigoriev I.V."/>
            <person name="Hibbett D.S."/>
            <person name="Martin F."/>
            <person name="Nordberg H.P."/>
            <person name="Cantor M.N."/>
            <person name="Hua S.X."/>
        </authorList>
    </citation>
    <scope>NUCLEOTIDE SEQUENCE [LARGE SCALE GENOMIC DNA]</scope>
    <source>
        <strain evidence="1 2">UH-Slu-Lm8-n1</strain>
    </source>
</reference>